<keyword evidence="3" id="KW-1185">Reference proteome</keyword>
<dbReference type="AlphaFoldDB" id="A0A6A0A9G8"/>
<evidence type="ECO:0000256" key="1">
    <source>
        <dbReference type="SAM" id="MobiDB-lite"/>
    </source>
</evidence>
<evidence type="ECO:0000313" key="2">
    <source>
        <dbReference type="EMBL" id="GFH29379.1"/>
    </source>
</evidence>
<organism evidence="2 3">
    <name type="scientific">Haematococcus lacustris</name>
    <name type="common">Green alga</name>
    <name type="synonym">Haematococcus pluvialis</name>
    <dbReference type="NCBI Taxonomy" id="44745"/>
    <lineage>
        <taxon>Eukaryota</taxon>
        <taxon>Viridiplantae</taxon>
        <taxon>Chlorophyta</taxon>
        <taxon>core chlorophytes</taxon>
        <taxon>Chlorophyceae</taxon>
        <taxon>CS clade</taxon>
        <taxon>Chlamydomonadales</taxon>
        <taxon>Haematococcaceae</taxon>
        <taxon>Haematococcus</taxon>
    </lineage>
</organism>
<name>A0A6A0A9G8_HAELA</name>
<gene>
    <name evidence="2" type="ORF">HaLaN_28026</name>
</gene>
<dbReference type="EMBL" id="BLLF01004320">
    <property type="protein sequence ID" value="GFH29379.1"/>
    <property type="molecule type" value="Genomic_DNA"/>
</dbReference>
<dbReference type="Proteomes" id="UP000485058">
    <property type="component" value="Unassembled WGS sequence"/>
</dbReference>
<feature type="region of interest" description="Disordered" evidence="1">
    <location>
        <begin position="1"/>
        <end position="22"/>
    </location>
</feature>
<protein>
    <submittedName>
        <fullName evidence="2">Uncharacterized protein</fullName>
    </submittedName>
</protein>
<feature type="non-terminal residue" evidence="2">
    <location>
        <position position="1"/>
    </location>
</feature>
<accession>A0A6A0A9G8</accession>
<sequence length="22" mass="2468">MAQPQSPIPREEDTCQVTDGQH</sequence>
<comment type="caution">
    <text evidence="2">The sequence shown here is derived from an EMBL/GenBank/DDBJ whole genome shotgun (WGS) entry which is preliminary data.</text>
</comment>
<proteinExistence type="predicted"/>
<reference evidence="2 3" key="1">
    <citation type="submission" date="2020-02" db="EMBL/GenBank/DDBJ databases">
        <title>Draft genome sequence of Haematococcus lacustris strain NIES-144.</title>
        <authorList>
            <person name="Morimoto D."/>
            <person name="Nakagawa S."/>
            <person name="Yoshida T."/>
            <person name="Sawayama S."/>
        </authorList>
    </citation>
    <scope>NUCLEOTIDE SEQUENCE [LARGE SCALE GENOMIC DNA]</scope>
    <source>
        <strain evidence="2 3">NIES-144</strain>
    </source>
</reference>
<evidence type="ECO:0000313" key="3">
    <source>
        <dbReference type="Proteomes" id="UP000485058"/>
    </source>
</evidence>